<dbReference type="EMBL" id="JH159154">
    <property type="protein sequence ID" value="EGZ18105.1"/>
    <property type="molecule type" value="Genomic_DNA"/>
</dbReference>
<reference evidence="1 2" key="1">
    <citation type="journal article" date="2006" name="Science">
        <title>Phytophthora genome sequences uncover evolutionary origins and mechanisms of pathogenesis.</title>
        <authorList>
            <person name="Tyler B.M."/>
            <person name="Tripathy S."/>
            <person name="Zhang X."/>
            <person name="Dehal P."/>
            <person name="Jiang R.H."/>
            <person name="Aerts A."/>
            <person name="Arredondo F.D."/>
            <person name="Baxter L."/>
            <person name="Bensasson D."/>
            <person name="Beynon J.L."/>
            <person name="Chapman J."/>
            <person name="Damasceno C.M."/>
            <person name="Dorrance A.E."/>
            <person name="Dou D."/>
            <person name="Dickerman A.W."/>
            <person name="Dubchak I.L."/>
            <person name="Garbelotto M."/>
            <person name="Gijzen M."/>
            <person name="Gordon S.G."/>
            <person name="Govers F."/>
            <person name="Grunwald N.J."/>
            <person name="Huang W."/>
            <person name="Ivors K.L."/>
            <person name="Jones R.W."/>
            <person name="Kamoun S."/>
            <person name="Krampis K."/>
            <person name="Lamour K.H."/>
            <person name="Lee M.K."/>
            <person name="McDonald W.H."/>
            <person name="Medina M."/>
            <person name="Meijer H.J."/>
            <person name="Nordberg E.K."/>
            <person name="Maclean D.J."/>
            <person name="Ospina-Giraldo M.D."/>
            <person name="Morris P.F."/>
            <person name="Phuntumart V."/>
            <person name="Putnam N.H."/>
            <person name="Rash S."/>
            <person name="Rose J.K."/>
            <person name="Sakihama Y."/>
            <person name="Salamov A.A."/>
            <person name="Savidor A."/>
            <person name="Scheuring C.F."/>
            <person name="Smith B.M."/>
            <person name="Sobral B.W."/>
            <person name="Terry A."/>
            <person name="Torto-Alalibo T.A."/>
            <person name="Win J."/>
            <person name="Xu Z."/>
            <person name="Zhang H."/>
            <person name="Grigoriev I.V."/>
            <person name="Rokhsar D.S."/>
            <person name="Boore J.L."/>
        </authorList>
    </citation>
    <scope>NUCLEOTIDE SEQUENCE [LARGE SCALE GENOMIC DNA]</scope>
    <source>
        <strain evidence="1 2">P6497</strain>
    </source>
</reference>
<dbReference type="STRING" id="1094619.G4ZI56"/>
<dbReference type="InParanoid" id="G4ZI56"/>
<protein>
    <submittedName>
        <fullName evidence="1">Uncharacterized protein</fullName>
    </submittedName>
</protein>
<name>G4ZI56_PHYSP</name>
<dbReference type="PANTHER" id="PTHR33266:SF1">
    <property type="entry name" value="F-BOX DOMAIN-CONTAINING PROTEIN"/>
    <property type="match status" value="1"/>
</dbReference>
<dbReference type="GeneID" id="20658068"/>
<dbReference type="PANTHER" id="PTHR33266">
    <property type="entry name" value="CHROMOSOME 15, WHOLE GENOME SHOTGUN SEQUENCE"/>
    <property type="match status" value="1"/>
</dbReference>
<dbReference type="KEGG" id="psoj:PHYSODRAFT_502202"/>
<evidence type="ECO:0000313" key="2">
    <source>
        <dbReference type="Proteomes" id="UP000002640"/>
    </source>
</evidence>
<dbReference type="Proteomes" id="UP000002640">
    <property type="component" value="Unassembled WGS sequence"/>
</dbReference>
<proteinExistence type="predicted"/>
<dbReference type="AlphaFoldDB" id="G4ZI56"/>
<dbReference type="RefSeq" id="XP_009527163.1">
    <property type="nucleotide sequence ID" value="XM_009528868.1"/>
</dbReference>
<accession>G4ZI56</accession>
<organism evidence="1 2">
    <name type="scientific">Phytophthora sojae (strain P6497)</name>
    <name type="common">Soybean stem and root rot agent</name>
    <name type="synonym">Phytophthora megasperma f. sp. glycines</name>
    <dbReference type="NCBI Taxonomy" id="1094619"/>
    <lineage>
        <taxon>Eukaryota</taxon>
        <taxon>Sar</taxon>
        <taxon>Stramenopiles</taxon>
        <taxon>Oomycota</taxon>
        <taxon>Peronosporomycetes</taxon>
        <taxon>Peronosporales</taxon>
        <taxon>Peronosporaceae</taxon>
        <taxon>Phytophthora</taxon>
    </lineage>
</organism>
<evidence type="ECO:0000313" key="1">
    <source>
        <dbReference type="EMBL" id="EGZ18105.1"/>
    </source>
</evidence>
<gene>
    <name evidence="1" type="ORF">PHYSODRAFT_502202</name>
</gene>
<keyword evidence="2" id="KW-1185">Reference proteome</keyword>
<sequence length="532" mass="60921">MTLTELVSAEVFKLLQPKLPEGIKQRSIQLTKRDESDIKEHVMKDLRSLVHLLVDIIGKTYDELPYKVYGDVAKKTAKSLCFALSKRNTSVRLPMELSETLLGRLEWAFTETEYRGTAPKRFRAYMKRCWKEYQLHPDDYEAPLVQSSGFGKSRLVRELALTTSKEEEGCMGVLYTCRRKEGSTGYPLDTPTLQQWLFGADEAALIDRLVTIYIYAQEHWDDGRDKWLNLFTLQSPTIEQNLSLDYNNGTMFGVASMLPRLGVRLRASSPLASRFVADFMAVLAYTNWQNDGHVVSYASDAVVSLGAAYVWHSVEPVFRKCILPQLKKLLLNKDLVAGGAGEVEDNAVARKKIREEFEKWRSQWSDWQLGFSHFVSLELEPNEDTLWFLLGRYAAGIFPCKQNGVYLVIPMFRKSKLREKALHQANYESADEDAMGVSMILIRVADDDNDAKLDERTATELSPAYVFSPENPLHQKSCNQVIRVCMGLQESPGEFVYADRLQRLRVLQMHQRKVRSRMRLRTSLAPFLTQKS</sequence>